<feature type="compositionally biased region" description="Low complexity" evidence="1">
    <location>
        <begin position="43"/>
        <end position="60"/>
    </location>
</feature>
<evidence type="ECO:0000313" key="3">
    <source>
        <dbReference type="EMBL" id="ADE75845.1"/>
    </source>
</evidence>
<proteinExistence type="evidence at transcript level"/>
<accession>D5A8H6</accession>
<evidence type="ECO:0000256" key="1">
    <source>
        <dbReference type="SAM" id="MobiDB-lite"/>
    </source>
</evidence>
<organism evidence="3">
    <name type="scientific">Picea sitchensis</name>
    <name type="common">Sitka spruce</name>
    <name type="synonym">Pinus sitchensis</name>
    <dbReference type="NCBI Taxonomy" id="3332"/>
    <lineage>
        <taxon>Eukaryota</taxon>
        <taxon>Viridiplantae</taxon>
        <taxon>Streptophyta</taxon>
        <taxon>Embryophyta</taxon>
        <taxon>Tracheophyta</taxon>
        <taxon>Spermatophyta</taxon>
        <taxon>Pinopsida</taxon>
        <taxon>Pinidae</taxon>
        <taxon>Conifers I</taxon>
        <taxon>Pinales</taxon>
        <taxon>Pinaceae</taxon>
        <taxon>Picea</taxon>
    </lineage>
</organism>
<sequence length="448" mass="48423">MIQTRPIGGGNTSVGSGDSTVVESADVSQHDYLPLTLDEDPQSLSSSLFSTKNTSSSSRSCNHLDGNILAKRHPSNKNFSASREAPSDSLDSGTNMQFSTSKYKLPMSFESAPEKLSTLEGEQAANVEQELVDIISPKVVDSLECIEQEYVLVNAHAASTETLSSSLGASGLDHSQSKAVVSPSKKIQKSINAIQIVGAAEGSICGVESLESQSSIPFGTSEASFSSRDMLDRPSDHPPTRLDVLRKCAYLITELAKEKLEAGQQLEAFAILLVCLAIWKQALRVSHTWAASFAESSPCEGLVVHSRDVHEEGDFQGAAAACSQMEQEFLRAVESAEQLAHHLGPLDGNAEMPDAMEIVFQTALTFGKKGAMDELFGEVDNAAALYLKSTTILSFILVEASSLELNPPFSLSISDRQRLHRYIDCLTHQNQSIAHSRVFVQREDQQSL</sequence>
<dbReference type="Pfam" id="PF24497">
    <property type="entry name" value="MIT_ATG1"/>
    <property type="match status" value="1"/>
</dbReference>
<name>D5A8H6_PICSI</name>
<dbReference type="AlphaFoldDB" id="D5A8H6"/>
<dbReference type="InterPro" id="IPR056281">
    <property type="entry name" value="MIT_ATG1a/b/c"/>
</dbReference>
<evidence type="ECO:0000259" key="2">
    <source>
        <dbReference type="Pfam" id="PF24497"/>
    </source>
</evidence>
<dbReference type="EMBL" id="BT122470">
    <property type="protein sequence ID" value="ADE75845.1"/>
    <property type="molecule type" value="mRNA"/>
</dbReference>
<feature type="domain" description="ATG1a/b/c MIT" evidence="2">
    <location>
        <begin position="225"/>
        <end position="343"/>
    </location>
</feature>
<protein>
    <recommendedName>
        <fullName evidence="2">ATG1a/b/c MIT domain-containing protein</fullName>
    </recommendedName>
</protein>
<reference evidence="3" key="1">
    <citation type="submission" date="2010-04" db="EMBL/GenBank/DDBJ databases">
        <authorList>
            <person name="Reid K.E."/>
            <person name="Liao N."/>
            <person name="Chan S."/>
            <person name="Docking R."/>
            <person name="Taylor G."/>
            <person name="Moore R."/>
            <person name="Mayo M."/>
            <person name="Munro S."/>
            <person name="King J."/>
            <person name="Yanchuk A."/>
            <person name="Holt R."/>
            <person name="Jones S."/>
            <person name="Marra M."/>
            <person name="Ritland C.E."/>
            <person name="Ritland K."/>
            <person name="Bohlmann J."/>
        </authorList>
    </citation>
    <scope>NUCLEOTIDE SEQUENCE</scope>
    <source>
        <tissue evidence="3">Buds collected with no treatment. Collection October 2007</tissue>
    </source>
</reference>
<feature type="region of interest" description="Disordered" evidence="1">
    <location>
        <begin position="37"/>
        <end position="95"/>
    </location>
</feature>